<dbReference type="OrthoDB" id="278697at2"/>
<name>A0A317CH98_9GAMM</name>
<keyword evidence="7" id="KW-0456">Lyase</keyword>
<dbReference type="AlphaFoldDB" id="A0A317CH98"/>
<evidence type="ECO:0000256" key="2">
    <source>
        <dbReference type="ARBA" id="ARBA00022793"/>
    </source>
</evidence>
<proteinExistence type="predicted"/>
<evidence type="ECO:0000256" key="1">
    <source>
        <dbReference type="ARBA" id="ARBA00001928"/>
    </source>
</evidence>
<protein>
    <submittedName>
        <fullName evidence="10">Adenosylmethionine decarboxylase</fullName>
    </submittedName>
</protein>
<keyword evidence="11" id="KW-1185">Reference proteome</keyword>
<keyword evidence="5" id="KW-0620">Polyamine biosynthesis</keyword>
<evidence type="ECO:0000256" key="6">
    <source>
        <dbReference type="ARBA" id="ARBA00023145"/>
    </source>
</evidence>
<dbReference type="GO" id="GO:0008295">
    <property type="term" value="P:spermidine biosynthetic process"/>
    <property type="evidence" value="ECO:0007669"/>
    <property type="project" value="UniProtKB-KW"/>
</dbReference>
<evidence type="ECO:0000313" key="10">
    <source>
        <dbReference type="EMBL" id="PWQ95660.1"/>
    </source>
</evidence>
<dbReference type="InterPro" id="IPR003826">
    <property type="entry name" value="AdoMetDC_fam_prok"/>
</dbReference>
<sequence>MDNNRQKGALHRRPDGVQYAGTHLFVDMWGAKRTDDKEAIRSAILQAVEDSHATLLKMDLSDFGEHAGVTAFAILAESHICVNTWFEEQMVAIDVFFCAGLDPHLCLPALQAVFQAERVQVSEHKRLMASPLTHSRSLL</sequence>
<dbReference type="GO" id="GO:0004014">
    <property type="term" value="F:adenosylmethionine decarboxylase activity"/>
    <property type="evidence" value="ECO:0007669"/>
    <property type="project" value="InterPro"/>
</dbReference>
<dbReference type="GO" id="GO:0005829">
    <property type="term" value="C:cytosol"/>
    <property type="evidence" value="ECO:0007669"/>
    <property type="project" value="TreeGrafter"/>
</dbReference>
<keyword evidence="3" id="KW-0068">Autocatalytic cleavage</keyword>
<dbReference type="RefSeq" id="WP_109838416.1">
    <property type="nucleotide sequence ID" value="NZ_QGKM01000043.1"/>
</dbReference>
<gene>
    <name evidence="10" type="primary">speD</name>
    <name evidence="10" type="ORF">DKW60_14460</name>
</gene>
<reference evidence="10 11" key="1">
    <citation type="submission" date="2018-05" db="EMBL/GenBank/DDBJ databases">
        <title>Leucothrix arctica sp. nov., isolated from Arctic seawater.</title>
        <authorList>
            <person name="Choi A."/>
            <person name="Baek K."/>
        </authorList>
    </citation>
    <scope>NUCLEOTIDE SEQUENCE [LARGE SCALE GENOMIC DNA]</scope>
    <source>
        <strain evidence="10 11">JCM 18388</strain>
    </source>
</reference>
<organism evidence="10 11">
    <name type="scientific">Leucothrix pacifica</name>
    <dbReference type="NCBI Taxonomy" id="1247513"/>
    <lineage>
        <taxon>Bacteria</taxon>
        <taxon>Pseudomonadati</taxon>
        <taxon>Pseudomonadota</taxon>
        <taxon>Gammaproteobacteria</taxon>
        <taxon>Thiotrichales</taxon>
        <taxon>Thiotrichaceae</taxon>
        <taxon>Leucothrix</taxon>
    </lineage>
</organism>
<dbReference type="EMBL" id="QGKM01000043">
    <property type="protein sequence ID" value="PWQ95660.1"/>
    <property type="molecule type" value="Genomic_DNA"/>
</dbReference>
<evidence type="ECO:0000256" key="3">
    <source>
        <dbReference type="ARBA" id="ARBA00022813"/>
    </source>
</evidence>
<dbReference type="InterPro" id="IPR017716">
    <property type="entry name" value="S-AdoMet_deCOase_pro-enz"/>
</dbReference>
<dbReference type="Gene3D" id="3.60.90.10">
    <property type="entry name" value="S-adenosylmethionine decarboxylase"/>
    <property type="match status" value="1"/>
</dbReference>
<dbReference type="InterPro" id="IPR016067">
    <property type="entry name" value="S-AdoMet_deCO2ase_core"/>
</dbReference>
<keyword evidence="4" id="KW-0745">Spermidine biosynthesis</keyword>
<dbReference type="PANTHER" id="PTHR33866">
    <property type="entry name" value="S-ADENOSYLMETHIONINE DECARBOXYLASE PROENZYME"/>
    <property type="match status" value="1"/>
</dbReference>
<keyword evidence="9" id="KW-0670">Pyruvate</keyword>
<dbReference type="PANTHER" id="PTHR33866:SF2">
    <property type="entry name" value="S-ADENOSYLMETHIONINE DECARBOXYLASE PROENZYME"/>
    <property type="match status" value="1"/>
</dbReference>
<evidence type="ECO:0000256" key="4">
    <source>
        <dbReference type="ARBA" id="ARBA00023066"/>
    </source>
</evidence>
<evidence type="ECO:0000256" key="8">
    <source>
        <dbReference type="ARBA" id="ARBA00023270"/>
    </source>
</evidence>
<comment type="cofactor">
    <cofactor evidence="1">
        <name>pyruvate</name>
        <dbReference type="ChEBI" id="CHEBI:15361"/>
    </cofactor>
</comment>
<dbReference type="SUPFAM" id="SSF56276">
    <property type="entry name" value="S-adenosylmethionine decarboxylase"/>
    <property type="match status" value="1"/>
</dbReference>
<evidence type="ECO:0000313" key="11">
    <source>
        <dbReference type="Proteomes" id="UP000245539"/>
    </source>
</evidence>
<comment type="caution">
    <text evidence="10">The sequence shown here is derived from an EMBL/GenBank/DDBJ whole genome shotgun (WGS) entry which is preliminary data.</text>
</comment>
<dbReference type="NCBIfam" id="TIGR03330">
    <property type="entry name" value="SAM_DCase_Bsu"/>
    <property type="match status" value="1"/>
</dbReference>
<dbReference type="Proteomes" id="UP000245539">
    <property type="component" value="Unassembled WGS sequence"/>
</dbReference>
<evidence type="ECO:0000256" key="9">
    <source>
        <dbReference type="ARBA" id="ARBA00023317"/>
    </source>
</evidence>
<dbReference type="Pfam" id="PF02675">
    <property type="entry name" value="AdoMet_dc"/>
    <property type="match status" value="1"/>
</dbReference>
<keyword evidence="8" id="KW-0704">Schiff base</keyword>
<evidence type="ECO:0000256" key="5">
    <source>
        <dbReference type="ARBA" id="ARBA00023115"/>
    </source>
</evidence>
<keyword evidence="2" id="KW-0210">Decarboxylase</keyword>
<evidence type="ECO:0000256" key="7">
    <source>
        <dbReference type="ARBA" id="ARBA00023239"/>
    </source>
</evidence>
<keyword evidence="6" id="KW-0865">Zymogen</keyword>
<accession>A0A317CH98</accession>